<dbReference type="PANTHER" id="PTHR46014">
    <property type="entry name" value="TETRATRICOPEPTIDE REPEAT PROTEIN 1"/>
    <property type="match status" value="1"/>
</dbReference>
<dbReference type="InterPro" id="IPR052769">
    <property type="entry name" value="TPR_domain_protein"/>
</dbReference>
<proteinExistence type="predicted"/>
<organism evidence="3 4">
    <name type="scientific">Heligmosomoides polygyrus</name>
    <name type="common">Parasitic roundworm</name>
    <dbReference type="NCBI Taxonomy" id="6339"/>
    <lineage>
        <taxon>Eukaryota</taxon>
        <taxon>Metazoa</taxon>
        <taxon>Ecdysozoa</taxon>
        <taxon>Nematoda</taxon>
        <taxon>Chromadorea</taxon>
        <taxon>Rhabditida</taxon>
        <taxon>Rhabditina</taxon>
        <taxon>Rhabditomorpha</taxon>
        <taxon>Strongyloidea</taxon>
        <taxon>Heligmosomidae</taxon>
        <taxon>Heligmosomoides</taxon>
    </lineage>
</organism>
<sequence>MTTLSDSSDSAESLKDAGNDAVKRGEWVEANDYYTEALQLTTEDDKVLRAALYRNRALSRLKQDDYEGAESDATKGDSKTYYFTFSQFISKTA</sequence>
<dbReference type="SUPFAM" id="SSF48452">
    <property type="entry name" value="TPR-like"/>
    <property type="match status" value="1"/>
</dbReference>
<evidence type="ECO:0000256" key="1">
    <source>
        <dbReference type="PROSITE-ProRule" id="PRU00339"/>
    </source>
</evidence>
<dbReference type="Proteomes" id="UP000050761">
    <property type="component" value="Unassembled WGS sequence"/>
</dbReference>
<dbReference type="WBParaSite" id="HPBE_0000258601-mRNA-1">
    <property type="protein sequence ID" value="HPBE_0000258601-mRNA-1"/>
    <property type="gene ID" value="HPBE_0000258601"/>
</dbReference>
<protein>
    <submittedName>
        <fullName evidence="4">TPR_REGION domain-containing protein</fullName>
    </submittedName>
</protein>
<dbReference type="InterPro" id="IPR011990">
    <property type="entry name" value="TPR-like_helical_dom_sf"/>
</dbReference>
<accession>A0A183F8U4</accession>
<dbReference type="Gene3D" id="1.25.40.10">
    <property type="entry name" value="Tetratricopeptide repeat domain"/>
    <property type="match status" value="1"/>
</dbReference>
<evidence type="ECO:0000313" key="3">
    <source>
        <dbReference type="Proteomes" id="UP000050761"/>
    </source>
</evidence>
<gene>
    <name evidence="2" type="ORF">HPBE_LOCUS2587</name>
</gene>
<keyword evidence="1" id="KW-0802">TPR repeat</keyword>
<dbReference type="PANTHER" id="PTHR46014:SF1">
    <property type="entry name" value="TETRATRICOPEPTIDE REPEAT PROTEIN 1"/>
    <property type="match status" value="1"/>
</dbReference>
<evidence type="ECO:0000313" key="4">
    <source>
        <dbReference type="WBParaSite" id="HPBE_0000258601-mRNA-1"/>
    </source>
</evidence>
<reference evidence="2 3" key="1">
    <citation type="submission" date="2018-11" db="EMBL/GenBank/DDBJ databases">
        <authorList>
            <consortium name="Pathogen Informatics"/>
        </authorList>
    </citation>
    <scope>NUCLEOTIDE SEQUENCE [LARGE SCALE GENOMIC DNA]</scope>
</reference>
<reference evidence="4" key="2">
    <citation type="submission" date="2019-09" db="UniProtKB">
        <authorList>
            <consortium name="WormBaseParasite"/>
        </authorList>
    </citation>
    <scope>IDENTIFICATION</scope>
</reference>
<dbReference type="PROSITE" id="PS50005">
    <property type="entry name" value="TPR"/>
    <property type="match status" value="1"/>
</dbReference>
<feature type="repeat" description="TPR" evidence="1">
    <location>
        <begin position="11"/>
        <end position="44"/>
    </location>
</feature>
<evidence type="ECO:0000313" key="2">
    <source>
        <dbReference type="EMBL" id="VDO26474.1"/>
    </source>
</evidence>
<dbReference type="InterPro" id="IPR019734">
    <property type="entry name" value="TPR_rpt"/>
</dbReference>
<name>A0A183F8U4_HELPZ</name>
<keyword evidence="3" id="KW-1185">Reference proteome</keyword>
<dbReference type="OrthoDB" id="199930at2759"/>
<dbReference type="EMBL" id="UZAH01004211">
    <property type="protein sequence ID" value="VDO26474.1"/>
    <property type="molecule type" value="Genomic_DNA"/>
</dbReference>
<dbReference type="AlphaFoldDB" id="A0A183F8U4"/>
<accession>A0A3P7UTD5</accession>